<dbReference type="Proteomes" id="UP000324800">
    <property type="component" value="Unassembled WGS sequence"/>
</dbReference>
<organism evidence="2 3">
    <name type="scientific">Streblomastix strix</name>
    <dbReference type="NCBI Taxonomy" id="222440"/>
    <lineage>
        <taxon>Eukaryota</taxon>
        <taxon>Metamonada</taxon>
        <taxon>Preaxostyla</taxon>
        <taxon>Oxymonadida</taxon>
        <taxon>Streblomastigidae</taxon>
        <taxon>Streblomastix</taxon>
    </lineage>
</organism>
<proteinExistence type="predicted"/>
<dbReference type="AlphaFoldDB" id="A0A5J4X8W1"/>
<name>A0A5J4X8W1_9EUKA</name>
<evidence type="ECO:0000313" key="2">
    <source>
        <dbReference type="EMBL" id="KAA6403617.1"/>
    </source>
</evidence>
<sequence>MTGSTCCANKDSNSKNENSEISQSNSNAIISNSSEIIEIYWMQSLSWQFSKIFADVVPGISQAVLFSSISRFIEFMQKKEDLVMEEGMIAVELLKSFAEIKYI</sequence>
<reference evidence="2 3" key="1">
    <citation type="submission" date="2019-03" db="EMBL/GenBank/DDBJ databases">
        <title>Single cell metagenomics reveals metabolic interactions within the superorganism composed of flagellate Streblomastix strix and complex community of Bacteroidetes bacteria on its surface.</title>
        <authorList>
            <person name="Treitli S.C."/>
            <person name="Kolisko M."/>
            <person name="Husnik F."/>
            <person name="Keeling P."/>
            <person name="Hampl V."/>
        </authorList>
    </citation>
    <scope>NUCLEOTIDE SEQUENCE [LARGE SCALE GENOMIC DNA]</scope>
    <source>
        <strain evidence="2">ST1C</strain>
    </source>
</reference>
<feature type="compositionally biased region" description="Polar residues" evidence="1">
    <location>
        <begin position="1"/>
        <end position="11"/>
    </location>
</feature>
<accession>A0A5J4X8W1</accession>
<gene>
    <name evidence="2" type="ORF">EZS28_000858</name>
</gene>
<protein>
    <submittedName>
        <fullName evidence="2">Uncharacterized protein</fullName>
    </submittedName>
</protein>
<comment type="caution">
    <text evidence="2">The sequence shown here is derived from an EMBL/GenBank/DDBJ whole genome shotgun (WGS) entry which is preliminary data.</text>
</comment>
<evidence type="ECO:0000313" key="3">
    <source>
        <dbReference type="Proteomes" id="UP000324800"/>
    </source>
</evidence>
<dbReference type="EMBL" id="SNRW01000080">
    <property type="protein sequence ID" value="KAA6403617.1"/>
    <property type="molecule type" value="Genomic_DNA"/>
</dbReference>
<evidence type="ECO:0000256" key="1">
    <source>
        <dbReference type="SAM" id="MobiDB-lite"/>
    </source>
</evidence>
<feature type="region of interest" description="Disordered" evidence="1">
    <location>
        <begin position="1"/>
        <end position="24"/>
    </location>
</feature>